<dbReference type="InterPro" id="IPR050508">
    <property type="entry name" value="Methyltransf_Superfamily"/>
</dbReference>
<dbReference type="PANTHER" id="PTHR42912">
    <property type="entry name" value="METHYLTRANSFERASE"/>
    <property type="match status" value="1"/>
</dbReference>
<dbReference type="CDD" id="cd02440">
    <property type="entry name" value="AdoMet_MTases"/>
    <property type="match status" value="1"/>
</dbReference>
<dbReference type="Gene3D" id="3.40.50.150">
    <property type="entry name" value="Vaccinia Virus protein VP39"/>
    <property type="match status" value="1"/>
</dbReference>
<dbReference type="Pfam" id="PF08241">
    <property type="entry name" value="Methyltransf_11"/>
    <property type="match status" value="1"/>
</dbReference>
<organism evidence="2 3">
    <name type="scientific">Acetonema longum DSM 6540</name>
    <dbReference type="NCBI Taxonomy" id="1009370"/>
    <lineage>
        <taxon>Bacteria</taxon>
        <taxon>Bacillati</taxon>
        <taxon>Bacillota</taxon>
        <taxon>Negativicutes</taxon>
        <taxon>Acetonemataceae</taxon>
        <taxon>Acetonema</taxon>
    </lineage>
</organism>
<gene>
    <name evidence="2" type="ORF">ALO_12216</name>
</gene>
<reference evidence="2 3" key="1">
    <citation type="journal article" date="2011" name="EMBO J.">
        <title>Structural diversity of bacterial flagellar motors.</title>
        <authorList>
            <person name="Chen S."/>
            <person name="Beeby M."/>
            <person name="Murphy G.E."/>
            <person name="Leadbetter J.R."/>
            <person name="Hendrixson D.R."/>
            <person name="Briegel A."/>
            <person name="Li Z."/>
            <person name="Shi J."/>
            <person name="Tocheva E.I."/>
            <person name="Muller A."/>
            <person name="Dobro M.J."/>
            <person name="Jensen G.J."/>
        </authorList>
    </citation>
    <scope>NUCLEOTIDE SEQUENCE [LARGE SCALE GENOMIC DNA]</scope>
    <source>
        <strain evidence="2 3">DSM 6540</strain>
    </source>
</reference>
<dbReference type="GO" id="GO:0032259">
    <property type="term" value="P:methylation"/>
    <property type="evidence" value="ECO:0007669"/>
    <property type="project" value="UniProtKB-KW"/>
</dbReference>
<keyword evidence="2" id="KW-0489">Methyltransferase</keyword>
<dbReference type="EMBL" id="AFGF01000107">
    <property type="protein sequence ID" value="EGO63471.1"/>
    <property type="molecule type" value="Genomic_DNA"/>
</dbReference>
<evidence type="ECO:0000313" key="3">
    <source>
        <dbReference type="Proteomes" id="UP000003240"/>
    </source>
</evidence>
<name>F7NK30_9FIRM</name>
<accession>F7NK30</accession>
<keyword evidence="3" id="KW-1185">Reference proteome</keyword>
<evidence type="ECO:0000259" key="1">
    <source>
        <dbReference type="Pfam" id="PF08241"/>
    </source>
</evidence>
<protein>
    <submittedName>
        <fullName evidence="2">Phosphatidylethanolamine N-methyltransferase / phosphatidyl-N-methylethanolamine N-methyltransferase</fullName>
    </submittedName>
</protein>
<dbReference type="InterPro" id="IPR029063">
    <property type="entry name" value="SAM-dependent_MTases_sf"/>
</dbReference>
<keyword evidence="2" id="KW-0808">Transferase</keyword>
<dbReference type="InterPro" id="IPR013216">
    <property type="entry name" value="Methyltransf_11"/>
</dbReference>
<dbReference type="eggNOG" id="COG2226">
    <property type="taxonomic scope" value="Bacteria"/>
</dbReference>
<dbReference type="PANTHER" id="PTHR42912:SF96">
    <property type="entry name" value="METHYLTRANSFERASE DOMAIN-CONTAINING PROTEIN"/>
    <property type="match status" value="1"/>
</dbReference>
<sequence>MHKNDSSQTKKNFDRIAIIQDIVNDLVPEKWRLKALHFAHGRVLEVGVGSGFNLPLYTAACSEVVGIDPSLGMLHRAARRVNKARVPIFLYEMDVQSLEFSTASFDTVIATCVFGTVPDPLKGLKEISRVCRPDGTIILVEYMRSSQDWLGKFMDWLNPVTVWLLGNHINHPTVPLVLQAGIEIREVENLFGDVVKLIVGQPVNSFQVSCVTHLQR</sequence>
<proteinExistence type="predicted"/>
<dbReference type="OrthoDB" id="9772751at2"/>
<comment type="caution">
    <text evidence="2">The sequence shown here is derived from an EMBL/GenBank/DDBJ whole genome shotgun (WGS) entry which is preliminary data.</text>
</comment>
<dbReference type="Proteomes" id="UP000003240">
    <property type="component" value="Unassembled WGS sequence"/>
</dbReference>
<feature type="domain" description="Methyltransferase type 11" evidence="1">
    <location>
        <begin position="44"/>
        <end position="139"/>
    </location>
</feature>
<dbReference type="SUPFAM" id="SSF53335">
    <property type="entry name" value="S-adenosyl-L-methionine-dependent methyltransferases"/>
    <property type="match status" value="1"/>
</dbReference>
<dbReference type="GO" id="GO:0008757">
    <property type="term" value="F:S-adenosylmethionine-dependent methyltransferase activity"/>
    <property type="evidence" value="ECO:0007669"/>
    <property type="project" value="InterPro"/>
</dbReference>
<dbReference type="AlphaFoldDB" id="F7NK30"/>
<evidence type="ECO:0000313" key="2">
    <source>
        <dbReference type="EMBL" id="EGO63471.1"/>
    </source>
</evidence>
<dbReference type="STRING" id="1009370.ALO_12216"/>
<dbReference type="RefSeq" id="WP_004096024.1">
    <property type="nucleotide sequence ID" value="NZ_AFGF01000107.1"/>
</dbReference>